<proteinExistence type="predicted"/>
<organism evidence="1 2">
    <name type="scientific">Amanita thiersii Skay4041</name>
    <dbReference type="NCBI Taxonomy" id="703135"/>
    <lineage>
        <taxon>Eukaryota</taxon>
        <taxon>Fungi</taxon>
        <taxon>Dikarya</taxon>
        <taxon>Basidiomycota</taxon>
        <taxon>Agaricomycotina</taxon>
        <taxon>Agaricomycetes</taxon>
        <taxon>Agaricomycetidae</taxon>
        <taxon>Agaricales</taxon>
        <taxon>Pluteineae</taxon>
        <taxon>Amanitaceae</taxon>
        <taxon>Amanita</taxon>
    </lineage>
</organism>
<dbReference type="AlphaFoldDB" id="A0A2A9NNK5"/>
<reference evidence="1 2" key="1">
    <citation type="submission" date="2014-02" db="EMBL/GenBank/DDBJ databases">
        <title>Transposable element dynamics among asymbiotic and ectomycorrhizal Amanita fungi.</title>
        <authorList>
            <consortium name="DOE Joint Genome Institute"/>
            <person name="Hess J."/>
            <person name="Skrede I."/>
            <person name="Wolfe B."/>
            <person name="LaButti K."/>
            <person name="Ohm R.A."/>
            <person name="Grigoriev I.V."/>
            <person name="Pringle A."/>
        </authorList>
    </citation>
    <scope>NUCLEOTIDE SEQUENCE [LARGE SCALE GENOMIC DNA]</scope>
    <source>
        <strain evidence="1 2">SKay4041</strain>
    </source>
</reference>
<keyword evidence="2" id="KW-1185">Reference proteome</keyword>
<evidence type="ECO:0000313" key="2">
    <source>
        <dbReference type="Proteomes" id="UP000242287"/>
    </source>
</evidence>
<evidence type="ECO:0000313" key="1">
    <source>
        <dbReference type="EMBL" id="PFH49911.1"/>
    </source>
</evidence>
<gene>
    <name evidence="1" type="ORF">AMATHDRAFT_41222</name>
</gene>
<sequence>MPLIEGNVASDVIDDVIQKKSLLASVEGCPRYISAQRQSMSLFRPLIHVIKSSG</sequence>
<protein>
    <submittedName>
        <fullName evidence="1">Uncharacterized protein</fullName>
    </submittedName>
</protein>
<dbReference type="Proteomes" id="UP000242287">
    <property type="component" value="Unassembled WGS sequence"/>
</dbReference>
<dbReference type="EMBL" id="KZ302016">
    <property type="protein sequence ID" value="PFH49911.1"/>
    <property type="molecule type" value="Genomic_DNA"/>
</dbReference>
<accession>A0A2A9NNK5</accession>
<name>A0A2A9NNK5_9AGAR</name>